<name>A0A158SVC2_HAEIF</name>
<keyword evidence="1" id="KW-0472">Membrane</keyword>
<evidence type="ECO:0000256" key="1">
    <source>
        <dbReference type="SAM" id="Phobius"/>
    </source>
</evidence>
<organism evidence="2 3">
    <name type="scientific">Haemophilus influenzae</name>
    <dbReference type="NCBI Taxonomy" id="727"/>
    <lineage>
        <taxon>Bacteria</taxon>
        <taxon>Pseudomonadati</taxon>
        <taxon>Pseudomonadota</taxon>
        <taxon>Gammaproteobacteria</taxon>
        <taxon>Pasteurellales</taxon>
        <taxon>Pasteurellaceae</taxon>
        <taxon>Haemophilus</taxon>
    </lineage>
</organism>
<protein>
    <submittedName>
        <fullName evidence="2">Uncharacterized protein</fullName>
    </submittedName>
</protein>
<feature type="transmembrane region" description="Helical" evidence="1">
    <location>
        <begin position="20"/>
        <end position="37"/>
    </location>
</feature>
<dbReference type="EMBL" id="JMQP01000002">
    <property type="protein sequence ID" value="KIS34816.1"/>
    <property type="molecule type" value="Genomic_DNA"/>
</dbReference>
<accession>A0A158SVC2</accession>
<proteinExistence type="predicted"/>
<keyword evidence="1" id="KW-0812">Transmembrane</keyword>
<evidence type="ECO:0000313" key="2">
    <source>
        <dbReference type="EMBL" id="KIS34816.1"/>
    </source>
</evidence>
<dbReference type="Proteomes" id="UP000050700">
    <property type="component" value="Unassembled WGS sequence"/>
</dbReference>
<keyword evidence="1" id="KW-1133">Transmembrane helix</keyword>
<evidence type="ECO:0000313" key="3">
    <source>
        <dbReference type="Proteomes" id="UP000050700"/>
    </source>
</evidence>
<reference evidence="2 3" key="1">
    <citation type="submission" date="2014-05" db="EMBL/GenBank/DDBJ databases">
        <title>Methylome analysis of the phasevarions of Haemophilus influenzae.</title>
        <authorList>
            <person name="Atack J.M."/>
            <person name="Fox K.L."/>
            <person name="Power P.M."/>
            <person name="Clark T."/>
            <person name="Jurcisek J."/>
            <person name="Korlach J."/>
            <person name="Bakaletz L.O."/>
            <person name="Jennings M.P."/>
        </authorList>
    </citation>
    <scope>NUCLEOTIDE SEQUENCE [LARGE SCALE GENOMIC DNA]</scope>
    <source>
        <strain evidence="2 3">1209</strain>
    </source>
</reference>
<dbReference type="AlphaFoldDB" id="A0A158SVC2"/>
<sequence>MSNNVFSVKKHHKNSILESTLLLFSSFIVCHCSFLLFP</sequence>
<comment type="caution">
    <text evidence="2">The sequence shown here is derived from an EMBL/GenBank/DDBJ whole genome shotgun (WGS) entry which is preliminary data.</text>
</comment>
<gene>
    <name evidence="2" type="ORF">NTHI1209_00418</name>
</gene>
<dbReference type="PATRIC" id="fig|727.582.peg.370"/>